<dbReference type="EMBL" id="JAVRBK010000002">
    <property type="protein sequence ID" value="KAK5647550.1"/>
    <property type="molecule type" value="Genomic_DNA"/>
</dbReference>
<dbReference type="InterPro" id="IPR006170">
    <property type="entry name" value="PBP/GOBP"/>
</dbReference>
<dbReference type="SUPFAM" id="SSF47565">
    <property type="entry name" value="Insect pheromone/odorant-binding proteins"/>
    <property type="match status" value="1"/>
</dbReference>
<evidence type="ECO:0000256" key="1">
    <source>
        <dbReference type="SAM" id="SignalP"/>
    </source>
</evidence>
<proteinExistence type="predicted"/>
<gene>
    <name evidence="2" type="ORF">RI129_002442</name>
</gene>
<keyword evidence="3" id="KW-1185">Reference proteome</keyword>
<evidence type="ECO:0000313" key="2">
    <source>
        <dbReference type="EMBL" id="KAK5647550.1"/>
    </source>
</evidence>
<protein>
    <submittedName>
        <fullName evidence="2">Uncharacterized protein</fullName>
    </submittedName>
</protein>
<organism evidence="2 3">
    <name type="scientific">Pyrocoelia pectoralis</name>
    <dbReference type="NCBI Taxonomy" id="417401"/>
    <lineage>
        <taxon>Eukaryota</taxon>
        <taxon>Metazoa</taxon>
        <taxon>Ecdysozoa</taxon>
        <taxon>Arthropoda</taxon>
        <taxon>Hexapoda</taxon>
        <taxon>Insecta</taxon>
        <taxon>Pterygota</taxon>
        <taxon>Neoptera</taxon>
        <taxon>Endopterygota</taxon>
        <taxon>Coleoptera</taxon>
        <taxon>Polyphaga</taxon>
        <taxon>Elateriformia</taxon>
        <taxon>Elateroidea</taxon>
        <taxon>Lampyridae</taxon>
        <taxon>Lampyrinae</taxon>
        <taxon>Pyrocoelia</taxon>
    </lineage>
</organism>
<accession>A0AAN7VG10</accession>
<dbReference type="GO" id="GO:0005549">
    <property type="term" value="F:odorant binding"/>
    <property type="evidence" value="ECO:0007669"/>
    <property type="project" value="InterPro"/>
</dbReference>
<dbReference type="AlphaFoldDB" id="A0AAN7VG10"/>
<sequence length="151" mass="16937">MKSPLVILLLCVSNCLCQIDNIGWPNPDEKQCLQRLSLDEKHIGELVMAYAPGKLPDHDEDFSKFVHCRGIHMGIQNESGELNFENLVNVVKYFPEGIFNKNAAEDSIVGGNLSTQTVENCKKEVQGDNAGQTLIRMQNCIDNYLVKHFNS</sequence>
<comment type="caution">
    <text evidence="2">The sequence shown here is derived from an EMBL/GenBank/DDBJ whole genome shotgun (WGS) entry which is preliminary data.</text>
</comment>
<dbReference type="Pfam" id="PF01395">
    <property type="entry name" value="PBP_GOBP"/>
    <property type="match status" value="1"/>
</dbReference>
<evidence type="ECO:0000313" key="3">
    <source>
        <dbReference type="Proteomes" id="UP001329430"/>
    </source>
</evidence>
<name>A0AAN7VG10_9COLE</name>
<dbReference type="Gene3D" id="1.10.238.20">
    <property type="entry name" value="Pheromone/general odorant binding protein domain"/>
    <property type="match status" value="1"/>
</dbReference>
<keyword evidence="1" id="KW-0732">Signal</keyword>
<feature type="chain" id="PRO_5042834176" evidence="1">
    <location>
        <begin position="18"/>
        <end position="151"/>
    </location>
</feature>
<dbReference type="InterPro" id="IPR036728">
    <property type="entry name" value="PBP_GOBP_sf"/>
</dbReference>
<dbReference type="Proteomes" id="UP001329430">
    <property type="component" value="Chromosome 2"/>
</dbReference>
<feature type="signal peptide" evidence="1">
    <location>
        <begin position="1"/>
        <end position="17"/>
    </location>
</feature>
<dbReference type="CDD" id="cd23992">
    <property type="entry name" value="PBP_GOBP"/>
    <property type="match status" value="1"/>
</dbReference>
<reference evidence="2 3" key="1">
    <citation type="journal article" date="2024" name="Insects">
        <title>An Improved Chromosome-Level Genome Assembly of the Firefly Pyrocoelia pectoralis.</title>
        <authorList>
            <person name="Fu X."/>
            <person name="Meyer-Rochow V.B."/>
            <person name="Ballantyne L."/>
            <person name="Zhu X."/>
        </authorList>
    </citation>
    <scope>NUCLEOTIDE SEQUENCE [LARGE SCALE GENOMIC DNA]</scope>
    <source>
        <strain evidence="2">XCY_ONT2</strain>
    </source>
</reference>